<dbReference type="CDD" id="cd02440">
    <property type="entry name" value="AdoMet_MTases"/>
    <property type="match status" value="1"/>
</dbReference>
<dbReference type="Gene3D" id="3.40.50.150">
    <property type="entry name" value="Vaccinia Virus protein VP39"/>
    <property type="match status" value="1"/>
</dbReference>
<feature type="region of interest" description="Disordered" evidence="6">
    <location>
        <begin position="1"/>
        <end position="176"/>
    </location>
</feature>
<dbReference type="RefSeq" id="WP_245933799.1">
    <property type="nucleotide sequence ID" value="NZ_UAPU01000007.1"/>
</dbReference>
<name>A0A2X0V9K4_9GAMM</name>
<dbReference type="InterPro" id="IPR050903">
    <property type="entry name" value="Bact_Chemotaxis_MeTrfase"/>
</dbReference>
<sequence length="494" mass="53283">MTDSNNSQDFRRPATAAFNTTGQGRLNSTSANIRTAADSTARPALSPRPAAAASSSPPSTVSALSRPALSPRPAATTAAKPTTGTFSYFNGARDSASATRPSFASQTDARTSLSSQAGTQATYTRPASVAGATRAPYTPPVSRATTSAPLSRSSVPEVSRGSLSSATSGEARATFTPSTFPGASALSIEAQKVGYARVMSSNPDAAQSTGGSLSSNSRIVTDIQYRRFAAYLEDQSGIVLGEGKQYLVNSRLSPLLNRFKVTTVDDLINKAMEPNRYKEISSAVIDAMTTNETLWFRDTYPYLALKNMILPELATKRKNPVRIWSAACSSGQEPFSIAMVVQEQVTQMVHVDPAQTQIVGTDISPEMLERCRQGLYDSHALARGLSAERKAKFFKPTNDPNQMKIDDKIKQMCIFKHMNLLSSYALLGKFDVIFCRNVLIYFNNEVKSQILNKFALSLNPGGYLILGSSESMSGLTDKYEMVRCNPGLAYRLKG</sequence>
<feature type="domain" description="CheR-type methyltransferase" evidence="7">
    <location>
        <begin position="213"/>
        <end position="494"/>
    </location>
</feature>
<evidence type="ECO:0000256" key="6">
    <source>
        <dbReference type="SAM" id="MobiDB-lite"/>
    </source>
</evidence>
<dbReference type="PROSITE" id="PS50123">
    <property type="entry name" value="CHER"/>
    <property type="match status" value="1"/>
</dbReference>
<dbReference type="SUPFAM" id="SSF47757">
    <property type="entry name" value="Chemotaxis receptor methyltransferase CheR, N-terminal domain"/>
    <property type="match status" value="1"/>
</dbReference>
<feature type="compositionally biased region" description="Polar residues" evidence="6">
    <location>
        <begin position="17"/>
        <end position="33"/>
    </location>
</feature>
<dbReference type="Gene3D" id="1.10.155.10">
    <property type="entry name" value="Chemotaxis receptor methyltransferase CheR, N-terminal domain"/>
    <property type="match status" value="1"/>
</dbReference>
<dbReference type="PANTHER" id="PTHR24422:SF21">
    <property type="entry name" value="CHEMOTAXIS PROTEIN METHYLTRANSFERASE 1"/>
    <property type="match status" value="1"/>
</dbReference>
<dbReference type="SUPFAM" id="SSF53335">
    <property type="entry name" value="S-adenosyl-L-methionine-dependent methyltransferases"/>
    <property type="match status" value="1"/>
</dbReference>
<dbReference type="Proteomes" id="UP000250086">
    <property type="component" value="Unassembled WGS sequence"/>
</dbReference>
<dbReference type="AlphaFoldDB" id="A0A2X0V9K4"/>
<reference evidence="8 9" key="1">
    <citation type="submission" date="2018-06" db="EMBL/GenBank/DDBJ databases">
        <authorList>
            <consortium name="Pathogen Informatics"/>
            <person name="Doyle S."/>
        </authorList>
    </citation>
    <scope>NUCLEOTIDE SEQUENCE [LARGE SCALE GENOMIC DNA]</scope>
    <source>
        <strain evidence="8 9">NCTC13093</strain>
    </source>
</reference>
<protein>
    <recommendedName>
        <fullName evidence="2">protein-glutamate O-methyltransferase</fullName>
        <ecNumber evidence="2">2.1.1.80</ecNumber>
    </recommendedName>
</protein>
<dbReference type="InterPro" id="IPR022641">
    <property type="entry name" value="CheR_N"/>
</dbReference>
<evidence type="ECO:0000256" key="4">
    <source>
        <dbReference type="ARBA" id="ARBA00022679"/>
    </source>
</evidence>
<evidence type="ECO:0000259" key="7">
    <source>
        <dbReference type="PROSITE" id="PS50123"/>
    </source>
</evidence>
<dbReference type="GO" id="GO:0032259">
    <property type="term" value="P:methylation"/>
    <property type="evidence" value="ECO:0007669"/>
    <property type="project" value="UniProtKB-KW"/>
</dbReference>
<keyword evidence="9" id="KW-1185">Reference proteome</keyword>
<evidence type="ECO:0000256" key="5">
    <source>
        <dbReference type="ARBA" id="ARBA00022691"/>
    </source>
</evidence>
<dbReference type="PANTHER" id="PTHR24422">
    <property type="entry name" value="CHEMOTAXIS PROTEIN METHYLTRANSFERASE"/>
    <property type="match status" value="1"/>
</dbReference>
<feature type="compositionally biased region" description="Low complexity" evidence="6">
    <location>
        <begin position="39"/>
        <end position="65"/>
    </location>
</feature>
<dbReference type="InterPro" id="IPR000780">
    <property type="entry name" value="CheR_MeTrfase"/>
</dbReference>
<dbReference type="Pfam" id="PF03705">
    <property type="entry name" value="CheR_N"/>
    <property type="match status" value="1"/>
</dbReference>
<dbReference type="SMART" id="SM00138">
    <property type="entry name" value="MeTrc"/>
    <property type="match status" value="1"/>
</dbReference>
<keyword evidence="3 8" id="KW-0489">Methyltransferase</keyword>
<feature type="compositionally biased region" description="Polar residues" evidence="6">
    <location>
        <begin position="143"/>
        <end position="168"/>
    </location>
</feature>
<accession>A0A2X0V9K4</accession>
<keyword evidence="4 8" id="KW-0808">Transferase</keyword>
<comment type="catalytic activity">
    <reaction evidence="1">
        <text>L-glutamyl-[protein] + S-adenosyl-L-methionine = [protein]-L-glutamate 5-O-methyl ester + S-adenosyl-L-homocysteine</text>
        <dbReference type="Rhea" id="RHEA:24452"/>
        <dbReference type="Rhea" id="RHEA-COMP:10208"/>
        <dbReference type="Rhea" id="RHEA-COMP:10311"/>
        <dbReference type="ChEBI" id="CHEBI:29973"/>
        <dbReference type="ChEBI" id="CHEBI:57856"/>
        <dbReference type="ChEBI" id="CHEBI:59789"/>
        <dbReference type="ChEBI" id="CHEBI:82795"/>
        <dbReference type="EC" id="2.1.1.80"/>
    </reaction>
</comment>
<dbReference type="EC" id="2.1.1.80" evidence="2"/>
<organism evidence="8 9">
    <name type="scientific">Anaerobiospirillum thomasii</name>
    <dbReference type="NCBI Taxonomy" id="179995"/>
    <lineage>
        <taxon>Bacteria</taxon>
        <taxon>Pseudomonadati</taxon>
        <taxon>Pseudomonadota</taxon>
        <taxon>Gammaproteobacteria</taxon>
        <taxon>Aeromonadales</taxon>
        <taxon>Succinivibrionaceae</taxon>
        <taxon>Anaerobiospirillum</taxon>
    </lineage>
</organism>
<evidence type="ECO:0000256" key="2">
    <source>
        <dbReference type="ARBA" id="ARBA00012534"/>
    </source>
</evidence>
<feature type="compositionally biased region" description="Low complexity" evidence="6">
    <location>
        <begin position="73"/>
        <end position="83"/>
    </location>
</feature>
<proteinExistence type="predicted"/>
<dbReference type="InterPro" id="IPR022642">
    <property type="entry name" value="CheR_C"/>
</dbReference>
<evidence type="ECO:0000256" key="1">
    <source>
        <dbReference type="ARBA" id="ARBA00001541"/>
    </source>
</evidence>
<keyword evidence="5" id="KW-0949">S-adenosyl-L-methionine</keyword>
<dbReference type="GO" id="GO:0008983">
    <property type="term" value="F:protein-glutamate O-methyltransferase activity"/>
    <property type="evidence" value="ECO:0007669"/>
    <property type="project" value="UniProtKB-EC"/>
</dbReference>
<evidence type="ECO:0000313" key="8">
    <source>
        <dbReference type="EMBL" id="SPT69485.1"/>
    </source>
</evidence>
<evidence type="ECO:0000256" key="3">
    <source>
        <dbReference type="ARBA" id="ARBA00022603"/>
    </source>
</evidence>
<dbReference type="EMBL" id="UAPV01000001">
    <property type="protein sequence ID" value="SPT69485.1"/>
    <property type="molecule type" value="Genomic_DNA"/>
</dbReference>
<dbReference type="InterPro" id="IPR036804">
    <property type="entry name" value="CheR_N_sf"/>
</dbReference>
<dbReference type="Pfam" id="PF01739">
    <property type="entry name" value="CheR"/>
    <property type="match status" value="1"/>
</dbReference>
<gene>
    <name evidence="8" type="primary">cheR</name>
    <name evidence="8" type="ORF">NCTC13093_00862</name>
</gene>
<feature type="compositionally biased region" description="Polar residues" evidence="6">
    <location>
        <begin position="96"/>
        <end position="125"/>
    </location>
</feature>
<evidence type="ECO:0000313" key="9">
    <source>
        <dbReference type="Proteomes" id="UP000250086"/>
    </source>
</evidence>
<dbReference type="PRINTS" id="PR00996">
    <property type="entry name" value="CHERMTFRASE"/>
</dbReference>
<dbReference type="InterPro" id="IPR029063">
    <property type="entry name" value="SAM-dependent_MTases_sf"/>
</dbReference>